<feature type="transmembrane region" description="Helical" evidence="10">
    <location>
        <begin position="159"/>
        <end position="176"/>
    </location>
</feature>
<feature type="transmembrane region" description="Helical" evidence="10">
    <location>
        <begin position="411"/>
        <end position="431"/>
    </location>
</feature>
<evidence type="ECO:0000313" key="12">
    <source>
        <dbReference type="EMBL" id="CAH3178589.1"/>
    </source>
</evidence>
<feature type="transmembrane region" description="Helical" evidence="10">
    <location>
        <begin position="83"/>
        <end position="106"/>
    </location>
</feature>
<keyword evidence="6 10" id="KW-0472">Membrane</keyword>
<proteinExistence type="predicted"/>
<evidence type="ECO:0000256" key="1">
    <source>
        <dbReference type="ARBA" id="ARBA00004651"/>
    </source>
</evidence>
<organism evidence="12 13">
    <name type="scientific">Porites lobata</name>
    <dbReference type="NCBI Taxonomy" id="104759"/>
    <lineage>
        <taxon>Eukaryota</taxon>
        <taxon>Metazoa</taxon>
        <taxon>Cnidaria</taxon>
        <taxon>Anthozoa</taxon>
        <taxon>Hexacorallia</taxon>
        <taxon>Scleractinia</taxon>
        <taxon>Fungiina</taxon>
        <taxon>Poritidae</taxon>
        <taxon>Porites</taxon>
    </lineage>
</organism>
<feature type="transmembrane region" description="Helical" evidence="10">
    <location>
        <begin position="42"/>
        <end position="63"/>
    </location>
</feature>
<evidence type="ECO:0000256" key="3">
    <source>
        <dbReference type="ARBA" id="ARBA00022692"/>
    </source>
</evidence>
<evidence type="ECO:0000256" key="6">
    <source>
        <dbReference type="ARBA" id="ARBA00023136"/>
    </source>
</evidence>
<keyword evidence="4 10" id="KW-1133">Transmembrane helix</keyword>
<dbReference type="PANTHER" id="PTHR24246">
    <property type="entry name" value="OLFACTORY RECEPTOR AND ADENOSINE RECEPTOR"/>
    <property type="match status" value="1"/>
</dbReference>
<dbReference type="InterPro" id="IPR017452">
    <property type="entry name" value="GPCR_Rhodpsn_7TM"/>
</dbReference>
<name>A0ABN8RJ28_9CNID</name>
<comment type="caution">
    <text evidence="12">The sequence shown here is derived from an EMBL/GenBank/DDBJ whole genome shotgun (WGS) entry which is preliminary data.</text>
</comment>
<keyword evidence="3 10" id="KW-0812">Transmembrane</keyword>
<feature type="transmembrane region" description="Helical" evidence="10">
    <location>
        <begin position="127"/>
        <end position="147"/>
    </location>
</feature>
<feature type="transmembrane region" description="Helical" evidence="10">
    <location>
        <begin position="210"/>
        <end position="233"/>
    </location>
</feature>
<keyword evidence="2" id="KW-1003">Cell membrane</keyword>
<keyword evidence="5" id="KW-0297">G-protein coupled receptor</keyword>
<evidence type="ECO:0000256" key="4">
    <source>
        <dbReference type="ARBA" id="ARBA00022989"/>
    </source>
</evidence>
<evidence type="ECO:0000259" key="11">
    <source>
        <dbReference type="PROSITE" id="PS50262"/>
    </source>
</evidence>
<accession>A0ABN8RJ28</accession>
<reference evidence="12 13" key="1">
    <citation type="submission" date="2022-05" db="EMBL/GenBank/DDBJ databases">
        <authorList>
            <consortium name="Genoscope - CEA"/>
            <person name="William W."/>
        </authorList>
    </citation>
    <scope>NUCLEOTIDE SEQUENCE [LARGE SCALE GENOMIC DNA]</scope>
</reference>
<feature type="transmembrane region" description="Helical" evidence="10">
    <location>
        <begin position="488"/>
        <end position="506"/>
    </location>
</feature>
<keyword evidence="9" id="KW-0807">Transducer</keyword>
<dbReference type="EMBL" id="CALNXK010000242">
    <property type="protein sequence ID" value="CAH3178589.1"/>
    <property type="molecule type" value="Genomic_DNA"/>
</dbReference>
<dbReference type="Proteomes" id="UP001159405">
    <property type="component" value="Unassembled WGS sequence"/>
</dbReference>
<gene>
    <name evidence="12" type="ORF">PLOB_00020857</name>
</gene>
<feature type="transmembrane region" description="Helical" evidence="10">
    <location>
        <begin position="239"/>
        <end position="257"/>
    </location>
</feature>
<evidence type="ECO:0000256" key="7">
    <source>
        <dbReference type="ARBA" id="ARBA00023170"/>
    </source>
</evidence>
<feature type="transmembrane region" description="Helical" evidence="10">
    <location>
        <begin position="294"/>
        <end position="314"/>
    </location>
</feature>
<comment type="subcellular location">
    <subcellularLocation>
        <location evidence="1">Cell membrane</location>
        <topology evidence="1">Multi-pass membrane protein</topology>
    </subcellularLocation>
</comment>
<feature type="domain" description="G-protein coupled receptors family 1 profile" evidence="11">
    <location>
        <begin position="22"/>
        <end position="262"/>
    </location>
</feature>
<dbReference type="SUPFAM" id="SSF81321">
    <property type="entry name" value="Family A G protein-coupled receptor-like"/>
    <property type="match status" value="2"/>
</dbReference>
<evidence type="ECO:0000313" key="13">
    <source>
        <dbReference type="Proteomes" id="UP001159405"/>
    </source>
</evidence>
<evidence type="ECO:0000256" key="9">
    <source>
        <dbReference type="ARBA" id="ARBA00023224"/>
    </source>
</evidence>
<feature type="transmembrane region" description="Helical" evidence="10">
    <location>
        <begin position="269"/>
        <end position="288"/>
    </location>
</feature>
<feature type="transmembrane region" description="Helical" evidence="10">
    <location>
        <begin position="367"/>
        <end position="390"/>
    </location>
</feature>
<sequence>FQGVLILYIIINIIFVPFTAVLNALVMIAVKTKSRLRAQKSNIVLAMLALTDFFVGILAQPIFTAGMISVLLQESVCQSGVIQIGFIVLANCLFTSSVLHLALASGERYVAIKYPYQYITIVTESRLLVASLLTWLLAVTVHIALAINTGVFFSINNTVIGLSVAVIVFCHLSVFLETRRHEQQVAAQQIREEARKQFEKDKKALKLTSTIIGVLLLCYSPFMFCGTVLFNFYTPSLNTFYTIVFFALTVVFLNSLLNPVIYCIRIRQFRVAIIELTFRNPSFFFQGVLILYTIINILFSPFTAVLNALVMIAVKTKSRLRAQKSNIVLALLALTDFFVGILAQPIFTSGTISILLQESDCQSGVIQIGFIVLANCLFTSSVLHLALASGERYLAIKYPYQHITIVTESRLLVASLLTWLLAVTVHFALAINTDVFFSINNTVIGLSVAVIVFCHLSVFLETRRHEQQVAAQQITGEARKQFEKDKKAFKLTSTIVGVLLLCYSPLMFSRTVLLNFLEPSLNTFYIIDFFALTAVFLNSLLNPVIYCIRIRQFRVAMIELTFRNVTSAKAEEMEMQGFGAKNVVVGRETGQDQGRPEQQNTERLNAS</sequence>
<dbReference type="InterPro" id="IPR000276">
    <property type="entry name" value="GPCR_Rhodpsn"/>
</dbReference>
<dbReference type="PANTHER" id="PTHR24246:SF27">
    <property type="entry name" value="ADENOSINE RECEPTOR, ISOFORM A"/>
    <property type="match status" value="1"/>
</dbReference>
<evidence type="ECO:0000256" key="2">
    <source>
        <dbReference type="ARBA" id="ARBA00022475"/>
    </source>
</evidence>
<feature type="transmembrane region" description="Helical" evidence="10">
    <location>
        <begin position="443"/>
        <end position="460"/>
    </location>
</feature>
<feature type="domain" description="G-protein coupled receptors family 1 profile" evidence="11">
    <location>
        <begin position="306"/>
        <end position="546"/>
    </location>
</feature>
<feature type="transmembrane region" description="Helical" evidence="10">
    <location>
        <begin position="526"/>
        <end position="548"/>
    </location>
</feature>
<keyword evidence="7" id="KW-0675">Receptor</keyword>
<protein>
    <recommendedName>
        <fullName evidence="11">G-protein coupled receptors family 1 profile domain-containing protein</fullName>
    </recommendedName>
</protein>
<evidence type="ECO:0000256" key="8">
    <source>
        <dbReference type="ARBA" id="ARBA00023180"/>
    </source>
</evidence>
<feature type="transmembrane region" description="Helical" evidence="10">
    <location>
        <begin position="326"/>
        <end position="347"/>
    </location>
</feature>
<dbReference type="PROSITE" id="PS50262">
    <property type="entry name" value="G_PROTEIN_RECEP_F1_2"/>
    <property type="match status" value="2"/>
</dbReference>
<dbReference type="Gene3D" id="1.20.1070.10">
    <property type="entry name" value="Rhodopsin 7-helix transmembrane proteins"/>
    <property type="match status" value="2"/>
</dbReference>
<keyword evidence="8" id="KW-0325">Glycoprotein</keyword>
<dbReference type="Pfam" id="PF00001">
    <property type="entry name" value="7tm_1"/>
    <property type="match status" value="3"/>
</dbReference>
<feature type="transmembrane region" description="Helical" evidence="10">
    <location>
        <begin position="6"/>
        <end position="30"/>
    </location>
</feature>
<evidence type="ECO:0000256" key="10">
    <source>
        <dbReference type="SAM" id="Phobius"/>
    </source>
</evidence>
<dbReference type="PRINTS" id="PR00237">
    <property type="entry name" value="GPCRRHODOPSN"/>
</dbReference>
<keyword evidence="13" id="KW-1185">Reference proteome</keyword>
<dbReference type="CDD" id="cd00637">
    <property type="entry name" value="7tm_classA_rhodopsin-like"/>
    <property type="match status" value="2"/>
</dbReference>
<feature type="non-terminal residue" evidence="12">
    <location>
        <position position="1"/>
    </location>
</feature>
<evidence type="ECO:0000256" key="5">
    <source>
        <dbReference type="ARBA" id="ARBA00023040"/>
    </source>
</evidence>